<dbReference type="AlphaFoldDB" id="A0A8J8Q4Z8"/>
<feature type="region of interest" description="Disordered" evidence="2">
    <location>
        <begin position="214"/>
        <end position="312"/>
    </location>
</feature>
<evidence type="ECO:0000256" key="2">
    <source>
        <dbReference type="SAM" id="MobiDB-lite"/>
    </source>
</evidence>
<feature type="compositionally biased region" description="Acidic residues" evidence="2">
    <location>
        <begin position="214"/>
        <end position="223"/>
    </location>
</feature>
<evidence type="ECO:0000256" key="1">
    <source>
        <dbReference type="SAM" id="Coils"/>
    </source>
</evidence>
<dbReference type="EMBL" id="PHNJ01000004">
    <property type="protein sequence ID" value="TYL38907.1"/>
    <property type="molecule type" value="Genomic_DNA"/>
</dbReference>
<sequence length="348" mass="37996">MTVPGLVQSALDGEEIVTRVSIGGDDELFVTPSSSIVYRAEGLLSTRRIKQFPHDADRITISEGRRKTSFTIEYSLDDPVEFAVPASKTEEVLQPILAGVLNGNGITSADETVAKIYRFSELTLILTSNRLVKHIGEAVWDEDYEEYQFDDVTNLSFEDGSVATQIVLEVDGRPQRIKAPNDAADDIRERLQRALFEYHDVESLAELNTVLGEEQEDDGDDGTVDFGDGVDPLDANPPEPDDEGGEAATASATSQSGAGEQVTDESGGADPRSNRSEAEATTLESQPLMDDLADESDPDPTADTSPAPSPEVLERLETLEAAVERQNERLEKQQQTIEQLITELRQGR</sequence>
<feature type="compositionally biased region" description="Low complexity" evidence="2">
    <location>
        <begin position="246"/>
        <end position="261"/>
    </location>
</feature>
<evidence type="ECO:0000313" key="5">
    <source>
        <dbReference type="Proteomes" id="UP000766904"/>
    </source>
</evidence>
<dbReference type="Pfam" id="PF23428">
    <property type="entry name" value="DUF7115"/>
    <property type="match status" value="1"/>
</dbReference>
<feature type="coiled-coil region" evidence="1">
    <location>
        <begin position="313"/>
        <end position="347"/>
    </location>
</feature>
<organism evidence="4 5">
    <name type="scientific">Natronococcus pandeyae</name>
    <dbReference type="NCBI Taxonomy" id="2055836"/>
    <lineage>
        <taxon>Archaea</taxon>
        <taxon>Methanobacteriati</taxon>
        <taxon>Methanobacteriota</taxon>
        <taxon>Stenosarchaea group</taxon>
        <taxon>Halobacteria</taxon>
        <taxon>Halobacteriales</taxon>
        <taxon>Natrialbaceae</taxon>
        <taxon>Natronococcus</taxon>
    </lineage>
</organism>
<keyword evidence="5" id="KW-1185">Reference proteome</keyword>
<evidence type="ECO:0000313" key="4">
    <source>
        <dbReference type="EMBL" id="TYL38907.1"/>
    </source>
</evidence>
<evidence type="ECO:0000259" key="3">
    <source>
        <dbReference type="Pfam" id="PF23428"/>
    </source>
</evidence>
<dbReference type="InterPro" id="IPR055539">
    <property type="entry name" value="DUF7115"/>
</dbReference>
<name>A0A8J8Q4Z8_9EURY</name>
<protein>
    <recommendedName>
        <fullName evidence="3">DUF7115 domain-containing protein</fullName>
    </recommendedName>
</protein>
<keyword evidence="1" id="KW-0175">Coiled coil</keyword>
<dbReference type="Proteomes" id="UP000766904">
    <property type="component" value="Unassembled WGS sequence"/>
</dbReference>
<feature type="domain" description="DUF7115" evidence="3">
    <location>
        <begin position="1"/>
        <end position="107"/>
    </location>
</feature>
<gene>
    <name evidence="4" type="ORF">CV102_10395</name>
</gene>
<accession>A0A8J8Q4Z8</accession>
<dbReference type="OrthoDB" id="307384at2157"/>
<proteinExistence type="predicted"/>
<comment type="caution">
    <text evidence="4">The sequence shown here is derived from an EMBL/GenBank/DDBJ whole genome shotgun (WGS) entry which is preliminary data.</text>
</comment>
<reference evidence="4" key="1">
    <citation type="submission" date="2017-11" db="EMBL/GenBank/DDBJ databases">
        <authorList>
            <person name="Kajale S.C."/>
            <person name="Sharma A."/>
        </authorList>
    </citation>
    <scope>NUCLEOTIDE SEQUENCE</scope>
    <source>
        <strain evidence="4">LS1_42</strain>
    </source>
</reference>
<dbReference type="RefSeq" id="WP_148857908.1">
    <property type="nucleotide sequence ID" value="NZ_PHNJ01000004.1"/>
</dbReference>
<feature type="compositionally biased region" description="Acidic residues" evidence="2">
    <location>
        <begin position="291"/>
        <end position="300"/>
    </location>
</feature>